<evidence type="ECO:0000313" key="2">
    <source>
        <dbReference type="EMBL" id="QHU19987.1"/>
    </source>
</evidence>
<reference evidence="2" key="1">
    <citation type="journal article" date="2020" name="Nature">
        <title>Giant virus diversity and host interactions through global metagenomics.</title>
        <authorList>
            <person name="Schulz F."/>
            <person name="Roux S."/>
            <person name="Paez-Espino D."/>
            <person name="Jungbluth S."/>
            <person name="Walsh D.A."/>
            <person name="Denef V.J."/>
            <person name="McMahon K.D."/>
            <person name="Konstantinidis K.T."/>
            <person name="Eloe-Fadrosh E.A."/>
            <person name="Kyrpides N.C."/>
            <person name="Woyke T."/>
        </authorList>
    </citation>
    <scope>NUCLEOTIDE SEQUENCE</scope>
    <source>
        <strain evidence="2">GVMAG-S-3300013014-136</strain>
    </source>
</reference>
<proteinExistence type="predicted"/>
<dbReference type="AlphaFoldDB" id="A0A6C0KTH7"/>
<organism evidence="2">
    <name type="scientific">viral metagenome</name>
    <dbReference type="NCBI Taxonomy" id="1070528"/>
    <lineage>
        <taxon>unclassified sequences</taxon>
        <taxon>metagenomes</taxon>
        <taxon>organismal metagenomes</taxon>
    </lineage>
</organism>
<feature type="compositionally biased region" description="Polar residues" evidence="1">
    <location>
        <begin position="124"/>
        <end position="191"/>
    </location>
</feature>
<dbReference type="EMBL" id="MN740961">
    <property type="protein sequence ID" value="QHU19987.1"/>
    <property type="molecule type" value="Genomic_DNA"/>
</dbReference>
<protein>
    <submittedName>
        <fullName evidence="2">Uncharacterized protein</fullName>
    </submittedName>
</protein>
<evidence type="ECO:0000256" key="1">
    <source>
        <dbReference type="SAM" id="MobiDB-lite"/>
    </source>
</evidence>
<accession>A0A6C0KTH7</accession>
<sequence>MFCTVRKQTKCDNNEGKICNPKSGRCVKRTGRIGRKINLDLNLVNIEKLHELATGLKVDGRSKMNKDQLVTVLKAKKAGSPKRRKPTLYNKFIAEEVPKIMKAKGCVVQEAFKLAAAKWKRGSPSPQRKTPSPQRKTPSPQRKTPSPQRKTPSPQRKTPSPQRKTPSPQRKTPSPQRKTPSPQRKTPSLGHYSQYSVENFKSLLEEVAYDLQTIHDYGAIETTVWRSLNNRIIKAISDKNATRNSMYNLVLEYRKLGGSNY</sequence>
<feature type="region of interest" description="Disordered" evidence="1">
    <location>
        <begin position="117"/>
        <end position="191"/>
    </location>
</feature>
<name>A0A6C0KTH7_9ZZZZ</name>